<dbReference type="InterPro" id="IPR040698">
    <property type="entry name" value="HZS_alpha_mid"/>
</dbReference>
<comment type="caution">
    <text evidence="2">The sequence shown here is derived from an EMBL/GenBank/DDBJ whole genome shotgun (WGS) entry which is preliminary data.</text>
</comment>
<reference evidence="2" key="1">
    <citation type="journal article" date="2015" name="Nature">
        <title>Complex archaea that bridge the gap between prokaryotes and eukaryotes.</title>
        <authorList>
            <person name="Spang A."/>
            <person name="Saw J.H."/>
            <person name="Jorgensen S.L."/>
            <person name="Zaremba-Niedzwiedzka K."/>
            <person name="Martijn J."/>
            <person name="Lind A.E."/>
            <person name="van Eijk R."/>
            <person name="Schleper C."/>
            <person name="Guy L."/>
            <person name="Ettema T.J."/>
        </authorList>
    </citation>
    <scope>NUCLEOTIDE SEQUENCE</scope>
</reference>
<dbReference type="AlphaFoldDB" id="A0A0F8ZIJ7"/>
<feature type="domain" description="Hydrazine synthase alpha subunit middle" evidence="1">
    <location>
        <begin position="27"/>
        <end position="123"/>
    </location>
</feature>
<accession>A0A0F8ZIJ7</accession>
<protein>
    <recommendedName>
        <fullName evidence="1">Hydrazine synthase alpha subunit middle domain-containing protein</fullName>
    </recommendedName>
</protein>
<gene>
    <name evidence="2" type="ORF">LCGC14_2966050</name>
</gene>
<name>A0A0F8ZIJ7_9ZZZZ</name>
<organism evidence="2">
    <name type="scientific">marine sediment metagenome</name>
    <dbReference type="NCBI Taxonomy" id="412755"/>
    <lineage>
        <taxon>unclassified sequences</taxon>
        <taxon>metagenomes</taxon>
        <taxon>ecological metagenomes</taxon>
    </lineage>
</organism>
<evidence type="ECO:0000313" key="2">
    <source>
        <dbReference type="EMBL" id="KKK66244.1"/>
    </source>
</evidence>
<feature type="non-terminal residue" evidence="2">
    <location>
        <position position="371"/>
    </location>
</feature>
<feature type="non-terminal residue" evidence="2">
    <location>
        <position position="1"/>
    </location>
</feature>
<proteinExistence type="predicted"/>
<evidence type="ECO:0000259" key="1">
    <source>
        <dbReference type="Pfam" id="PF18582"/>
    </source>
</evidence>
<dbReference type="Pfam" id="PF18582">
    <property type="entry name" value="HZS_alpha"/>
    <property type="match status" value="1"/>
</dbReference>
<dbReference type="InterPro" id="IPR036280">
    <property type="entry name" value="Multihaem_cyt_sf"/>
</dbReference>
<dbReference type="EMBL" id="LAZR01060169">
    <property type="protein sequence ID" value="KKK66244.1"/>
    <property type="molecule type" value="Genomic_DNA"/>
</dbReference>
<dbReference type="SUPFAM" id="SSF48695">
    <property type="entry name" value="Multiheme cytochromes"/>
    <property type="match status" value="2"/>
</dbReference>
<sequence>PKGEHEPWGTVVMMDVYNGLEPDVKRGEIKQLAIVEEVEKGDFAPFKGIFGFQFPLVSCGATYAAKKLWGYATVEEDGSAHFKVPAEVPIYFLALDKEGRAVQRMRSLTHFQRGERQSCIGCHADRNYAEPSASENQATASLREPEELKEPEWGRRKFDYSSIVQPVWDNYCIECHNAREQPGDVDLTGDKTDFWNVSYEHLARKGTHGEKDPFLHGVSSLAAVGRNPYVKWISSINGAGENILMIKPRTWGAYPSKLTEIILSGHPDEKGKKRFTMDETSMRRAFAWMDLNVPYYKDSRTNHPDKQGSRWMKPDDLDKVLENVRKKRCAECHEQVPSKFYTRITKVEDNNFLLAPLAKSAGGTEACGKAT</sequence>